<evidence type="ECO:0000313" key="3">
    <source>
        <dbReference type="Proteomes" id="UP000005580"/>
    </source>
</evidence>
<protein>
    <recommendedName>
        <fullName evidence="4">T9SS C-terminal target domain-containing protein</fullName>
    </recommendedName>
</protein>
<dbReference type="AlphaFoldDB" id="E7RQD6"/>
<comment type="caution">
    <text evidence="2">The sequence shown here is derived from an EMBL/GenBank/DDBJ whole genome shotgun (WGS) entry which is preliminary data.</text>
</comment>
<keyword evidence="1" id="KW-0732">Signal</keyword>
<dbReference type="EMBL" id="AEPE02000005">
    <property type="protein sequence ID" value="EFZ36474.1"/>
    <property type="molecule type" value="Genomic_DNA"/>
</dbReference>
<evidence type="ECO:0000313" key="2">
    <source>
        <dbReference type="EMBL" id="EFZ36474.1"/>
    </source>
</evidence>
<name>E7RQD6_9BACT</name>
<dbReference type="Proteomes" id="UP000005580">
    <property type="component" value="Unassembled WGS sequence"/>
</dbReference>
<feature type="chain" id="PRO_5003221620" description="T9SS C-terminal target domain-containing protein" evidence="1">
    <location>
        <begin position="26"/>
        <end position="159"/>
    </location>
</feature>
<proteinExistence type="predicted"/>
<dbReference type="RefSeq" id="WP_004369516.1">
    <property type="nucleotide sequence ID" value="NZ_GL833119.1"/>
</dbReference>
<dbReference type="eggNOG" id="ENOG50341II">
    <property type="taxonomic scope" value="Bacteria"/>
</dbReference>
<accession>E7RQD6</accession>
<evidence type="ECO:0000256" key="1">
    <source>
        <dbReference type="SAM" id="SignalP"/>
    </source>
</evidence>
<keyword evidence="3" id="KW-1185">Reference proteome</keyword>
<dbReference type="STRING" id="28134.SAMN05444288_1965"/>
<reference evidence="2" key="1">
    <citation type="submission" date="2011-01" db="EMBL/GenBank/DDBJ databases">
        <authorList>
            <person name="Muzny D."/>
            <person name="Qin X."/>
            <person name="Buhay C."/>
            <person name="Dugan-Rocha S."/>
            <person name="Ding Y."/>
            <person name="Chen G."/>
            <person name="Hawes A."/>
            <person name="Holder M."/>
            <person name="Jhangiani S."/>
            <person name="Johnson A."/>
            <person name="Khan Z."/>
            <person name="Li Z."/>
            <person name="Liu W."/>
            <person name="Liu X."/>
            <person name="Perez L."/>
            <person name="Shen H."/>
            <person name="Wang Q."/>
            <person name="Watt J."/>
            <person name="Xi L."/>
            <person name="Xin Y."/>
            <person name="Zhou J."/>
            <person name="Deng J."/>
            <person name="Jiang H."/>
            <person name="Liu Y."/>
            <person name="Qu J."/>
            <person name="Song X.-Z."/>
            <person name="Zhang L."/>
            <person name="Villasana D."/>
            <person name="Johnson A."/>
            <person name="Liu J."/>
            <person name="Liyanage D."/>
            <person name="Lorensuhewa L."/>
            <person name="Robinson T."/>
            <person name="Song A."/>
            <person name="Song B.-B."/>
            <person name="Dinh H."/>
            <person name="Thornton R."/>
            <person name="Coyle M."/>
            <person name="Francisco L."/>
            <person name="Jackson L."/>
            <person name="Javaid M."/>
            <person name="Korchina V."/>
            <person name="Kovar C."/>
            <person name="Mata R."/>
            <person name="Mathew T."/>
            <person name="Ngo R."/>
            <person name="Nguyen L."/>
            <person name="Nguyen N."/>
            <person name="Okwuonu G."/>
            <person name="Ongeri F."/>
            <person name="Pham C."/>
            <person name="Simmons D."/>
            <person name="Wilczek-Boney K."/>
            <person name="Hale W."/>
            <person name="Jakkamsetti A."/>
            <person name="Pham P."/>
            <person name="Ruth R."/>
            <person name="San Lucas F."/>
            <person name="Warren J."/>
            <person name="Zhang J."/>
            <person name="Zhao Z."/>
            <person name="Zhou C."/>
            <person name="Zhu D."/>
            <person name="Lee S."/>
            <person name="Bess C."/>
            <person name="Blankenburg K."/>
            <person name="Forbes L."/>
            <person name="Fu Q."/>
            <person name="Gubbala S."/>
            <person name="Hirani K."/>
            <person name="Jayaseelan J.C."/>
            <person name="Lara F."/>
            <person name="Munidasa M."/>
            <person name="Palculict T."/>
            <person name="Patil S."/>
            <person name="Pu L.-L."/>
            <person name="Saada N."/>
            <person name="Tang L."/>
            <person name="Weissenberger G."/>
            <person name="Zhu Y."/>
            <person name="Hemphill L."/>
            <person name="Shang Y."/>
            <person name="Youmans B."/>
            <person name="Ayvaz T."/>
            <person name="Ross M."/>
            <person name="Santibanez J."/>
            <person name="Aqrawi P."/>
            <person name="Gross S."/>
            <person name="Joshi V."/>
            <person name="Fowler G."/>
            <person name="Nazareth L."/>
            <person name="Reid J."/>
            <person name="Worley K."/>
            <person name="Petrosino J."/>
            <person name="Highlander S."/>
            <person name="Gibbs R."/>
        </authorList>
    </citation>
    <scope>NUCLEOTIDE SEQUENCE [LARGE SCALE GENOMIC DNA]</scope>
    <source>
        <strain evidence="2">ATCC 33269</strain>
    </source>
</reference>
<gene>
    <name evidence="2" type="ORF">HMPREF0663_11387</name>
</gene>
<organism evidence="2 3">
    <name type="scientific">Hoylesella oralis ATCC 33269</name>
    <dbReference type="NCBI Taxonomy" id="873533"/>
    <lineage>
        <taxon>Bacteria</taxon>
        <taxon>Pseudomonadati</taxon>
        <taxon>Bacteroidota</taxon>
        <taxon>Bacteroidia</taxon>
        <taxon>Bacteroidales</taxon>
        <taxon>Prevotellaceae</taxon>
        <taxon>Hoylesella</taxon>
    </lineage>
</organism>
<feature type="signal peptide" evidence="1">
    <location>
        <begin position="1"/>
        <end position="25"/>
    </location>
</feature>
<dbReference type="HOGENOM" id="CLU_1650585_0_0_10"/>
<evidence type="ECO:0008006" key="4">
    <source>
        <dbReference type="Google" id="ProtNLM"/>
    </source>
</evidence>
<sequence>MKMRTIYRALAFALLAFSAGIPVGAADYVKVSSANGEVTYFALSEKPVVTFAADKLVLTTAKQTVEYPLTEFRSFEFTNQTTAIASTEEKATGAVFSFGTSLKGEGLPAGSRVIVYAIGGQVVGSGIVSETGTVDIPLGGKTGAFIVKSSSKTFKFIKK</sequence>